<feature type="transmembrane region" description="Helical" evidence="1">
    <location>
        <begin position="7"/>
        <end position="29"/>
    </location>
</feature>
<dbReference type="InterPro" id="IPR013783">
    <property type="entry name" value="Ig-like_fold"/>
</dbReference>
<proteinExistence type="predicted"/>
<evidence type="ECO:0000256" key="1">
    <source>
        <dbReference type="SAM" id="Phobius"/>
    </source>
</evidence>
<dbReference type="Pfam" id="PF05345">
    <property type="entry name" value="He_PIG"/>
    <property type="match status" value="1"/>
</dbReference>
<dbReference type="InterPro" id="IPR015919">
    <property type="entry name" value="Cadherin-like_sf"/>
</dbReference>
<dbReference type="Gene3D" id="2.60.40.10">
    <property type="entry name" value="Immunoglobulins"/>
    <property type="match status" value="1"/>
</dbReference>
<dbReference type="GO" id="GO:0016020">
    <property type="term" value="C:membrane"/>
    <property type="evidence" value="ECO:0007669"/>
    <property type="project" value="InterPro"/>
</dbReference>
<evidence type="ECO:0008006" key="4">
    <source>
        <dbReference type="Google" id="ProtNLM"/>
    </source>
</evidence>
<comment type="caution">
    <text evidence="2">The sequence shown here is derived from an EMBL/GenBank/DDBJ whole genome shotgun (WGS) entry which is preliminary data.</text>
</comment>
<name>A0A0G0D9N0_9BACT</name>
<reference evidence="2 3" key="1">
    <citation type="journal article" date="2015" name="Nature">
        <title>rRNA introns, odd ribosomes, and small enigmatic genomes across a large radiation of phyla.</title>
        <authorList>
            <person name="Brown C.T."/>
            <person name="Hug L.A."/>
            <person name="Thomas B.C."/>
            <person name="Sharon I."/>
            <person name="Castelle C.J."/>
            <person name="Singh A."/>
            <person name="Wilkins M.J."/>
            <person name="Williams K.H."/>
            <person name="Banfield J.F."/>
        </authorList>
    </citation>
    <scope>NUCLEOTIDE SEQUENCE [LARGE SCALE GENOMIC DNA]</scope>
</reference>
<dbReference type="Proteomes" id="UP000034140">
    <property type="component" value="Unassembled WGS sequence"/>
</dbReference>
<keyword evidence="1" id="KW-0812">Transmembrane</keyword>
<keyword evidence="1" id="KW-0472">Membrane</keyword>
<keyword evidence="1" id="KW-1133">Transmembrane helix</keyword>
<dbReference type="AlphaFoldDB" id="A0A0G0D9N0"/>
<protein>
    <recommendedName>
        <fullName evidence="4">Dystroglycan-type cadherin-like domain-containing protein</fullName>
    </recommendedName>
</protein>
<dbReference type="EMBL" id="LBRE01000035">
    <property type="protein sequence ID" value="KKP90999.1"/>
    <property type="molecule type" value="Genomic_DNA"/>
</dbReference>
<evidence type="ECO:0000313" key="3">
    <source>
        <dbReference type="Proteomes" id="UP000034140"/>
    </source>
</evidence>
<sequence length="140" mass="15159">MEGSRKLKITFSVGLVLVLVIVGVVFSILNNRVKPVVEQDVLGQTNIAVAPYIISLPPVVAYAGEKYTYDIKYSDSDSESADISVSLENAPVWLNIEGLHISGTPPVGTSGQYKFDVKISDGVNSSVQENYILIQDNEAK</sequence>
<dbReference type="SUPFAM" id="SSF49313">
    <property type="entry name" value="Cadherin-like"/>
    <property type="match status" value="1"/>
</dbReference>
<gene>
    <name evidence="2" type="ORF">UR96_C0035G0004</name>
</gene>
<evidence type="ECO:0000313" key="2">
    <source>
        <dbReference type="EMBL" id="KKP90999.1"/>
    </source>
</evidence>
<accession>A0A0G0D9N0</accession>
<dbReference type="GO" id="GO:0005509">
    <property type="term" value="F:calcium ion binding"/>
    <property type="evidence" value="ECO:0007669"/>
    <property type="project" value="InterPro"/>
</dbReference>
<organism evidence="2 3">
    <name type="scientific">candidate division WS6 bacterium GW2011_GWC1_36_11</name>
    <dbReference type="NCBI Taxonomy" id="1619090"/>
    <lineage>
        <taxon>Bacteria</taxon>
        <taxon>Candidatus Dojkabacteria</taxon>
    </lineage>
</organism>